<keyword evidence="5" id="KW-0862">Zinc</keyword>
<dbReference type="GO" id="GO:0006351">
    <property type="term" value="P:DNA-templated transcription"/>
    <property type="evidence" value="ECO:0007669"/>
    <property type="project" value="InterPro"/>
</dbReference>
<keyword evidence="3" id="KW-0677">Repeat</keyword>
<dbReference type="AlphaFoldDB" id="A0AAE8MTC0"/>
<keyword evidence="4" id="KW-0863">Zinc-finger</keyword>
<dbReference type="GO" id="GO:0005634">
    <property type="term" value="C:nucleus"/>
    <property type="evidence" value="ECO:0007669"/>
    <property type="project" value="UniProtKB-SubCell"/>
</dbReference>
<feature type="compositionally biased region" description="Polar residues" evidence="7">
    <location>
        <begin position="195"/>
        <end position="212"/>
    </location>
</feature>
<reference evidence="9" key="1">
    <citation type="submission" date="2018-03" db="EMBL/GenBank/DDBJ databases">
        <authorList>
            <person name="Guldener U."/>
        </authorList>
    </citation>
    <scope>NUCLEOTIDE SEQUENCE</scope>
</reference>
<evidence type="ECO:0000256" key="1">
    <source>
        <dbReference type="ARBA" id="ARBA00004123"/>
    </source>
</evidence>
<name>A0AAE8MTC0_9PEZI</name>
<feature type="region of interest" description="Disordered" evidence="7">
    <location>
        <begin position="194"/>
        <end position="226"/>
    </location>
</feature>
<dbReference type="PANTHER" id="PTHR40626">
    <property type="entry name" value="MIP31509P"/>
    <property type="match status" value="1"/>
</dbReference>
<evidence type="ECO:0000256" key="4">
    <source>
        <dbReference type="ARBA" id="ARBA00022771"/>
    </source>
</evidence>
<evidence type="ECO:0000313" key="10">
    <source>
        <dbReference type="Proteomes" id="UP001187682"/>
    </source>
</evidence>
<evidence type="ECO:0000256" key="2">
    <source>
        <dbReference type="ARBA" id="ARBA00022723"/>
    </source>
</evidence>
<feature type="compositionally biased region" description="Polar residues" evidence="7">
    <location>
        <begin position="281"/>
        <end position="308"/>
    </location>
</feature>
<organism evidence="9 10">
    <name type="scientific">Cephalotrichum gorgonifer</name>
    <dbReference type="NCBI Taxonomy" id="2041049"/>
    <lineage>
        <taxon>Eukaryota</taxon>
        <taxon>Fungi</taxon>
        <taxon>Dikarya</taxon>
        <taxon>Ascomycota</taxon>
        <taxon>Pezizomycotina</taxon>
        <taxon>Sordariomycetes</taxon>
        <taxon>Hypocreomycetidae</taxon>
        <taxon>Microascales</taxon>
        <taxon>Microascaceae</taxon>
        <taxon>Cephalotrichum</taxon>
    </lineage>
</organism>
<dbReference type="SUPFAM" id="SSF51735">
    <property type="entry name" value="NAD(P)-binding Rossmann-fold domains"/>
    <property type="match status" value="1"/>
</dbReference>
<evidence type="ECO:0000256" key="6">
    <source>
        <dbReference type="ARBA" id="ARBA00023242"/>
    </source>
</evidence>
<dbReference type="EMBL" id="ONZQ02000003">
    <property type="protein sequence ID" value="SPO00099.1"/>
    <property type="molecule type" value="Genomic_DNA"/>
</dbReference>
<dbReference type="Pfam" id="PF04082">
    <property type="entry name" value="Fungal_trans"/>
    <property type="match status" value="1"/>
</dbReference>
<dbReference type="Gene3D" id="3.40.50.720">
    <property type="entry name" value="NAD(P)-binding Rossmann-like Domain"/>
    <property type="match status" value="1"/>
</dbReference>
<comment type="caution">
    <text evidence="9">The sequence shown here is derived from an EMBL/GenBank/DDBJ whole genome shotgun (WGS) entry which is preliminary data.</text>
</comment>
<dbReference type="InterPro" id="IPR051059">
    <property type="entry name" value="VerF-like"/>
</dbReference>
<dbReference type="InterPro" id="IPR002347">
    <property type="entry name" value="SDR_fam"/>
</dbReference>
<evidence type="ECO:0000313" key="9">
    <source>
        <dbReference type="EMBL" id="SPO00099.1"/>
    </source>
</evidence>
<dbReference type="Pfam" id="PF00106">
    <property type="entry name" value="adh_short"/>
    <property type="match status" value="1"/>
</dbReference>
<proteinExistence type="predicted"/>
<dbReference type="InterPro" id="IPR007219">
    <property type="entry name" value="XnlR_reg_dom"/>
</dbReference>
<dbReference type="GO" id="GO:0008270">
    <property type="term" value="F:zinc ion binding"/>
    <property type="evidence" value="ECO:0007669"/>
    <property type="project" value="UniProtKB-KW"/>
</dbReference>
<dbReference type="GO" id="GO:0000785">
    <property type="term" value="C:chromatin"/>
    <property type="evidence" value="ECO:0007669"/>
    <property type="project" value="TreeGrafter"/>
</dbReference>
<dbReference type="Proteomes" id="UP001187682">
    <property type="component" value="Unassembled WGS sequence"/>
</dbReference>
<keyword evidence="2" id="KW-0479">Metal-binding</keyword>
<comment type="subcellular location">
    <subcellularLocation>
        <location evidence="1">Nucleus</location>
    </subcellularLocation>
</comment>
<dbReference type="InterPro" id="IPR036291">
    <property type="entry name" value="NAD(P)-bd_dom_sf"/>
</dbReference>
<sequence length="893" mass="99067">MAALLPKFPGVAFITGAGGTGIGAAVARAFAKSGCSQFAITDINRDSLARTRDDIMRINPKAHITSHAGDVSDEHFVDSLMAEVTKTFRRVDYAVNCAGILGNNLRSSETPVRSFDAITNVNYKGTWLTSRAALAQMLNQEPLAEHPGQRGAVVNIASQLGIVARPGAGQSPCDSDLAATAPAVSLPSMSVGHWTAQQPQTSGQTNVANNSHCVGRGQGEEPQPHHQELLSPQLFESEQDITGCDQFKEFASFLDGIGLPAEWSPYFHPPERDYELLDPPQQDSGTTAGTPPGRPSTSRPGTPFSSWLPSAPEANRIPANLTERARRPIEIGCRVTDDQREELNIALEASRDVVGPDFKLPSRHTLTRYLTSFFEGFHSHMVFIHHTWRVSEAPLELVLALSAVGAQYCFEHRNSERLFYAGKAILMERLRQEAGKSGCETNAFLNLGSLNRPPDNRSSPRNILSGLERGPRKWEVMDSVRTLIVLMGYATWEPKEVLLREAFALQSLLVQVLRDIGLEEEPEPDESVASDMEPHAEWLAWVRQESTRRAKLIAFSFLHIHSVAYNIYPVLRSNEIRLRLPCSTGEWRAPTAAHWQTAGREIRKEQLLFQDALSLLLRNFDSTAPLDPIPTPLGNYVLLHGLLQRIYIVRDLSLPFTDQSASLPEDEVEKLERGLRSWTSGWQQAPESSLDPNNENGPIPFTSSALLGLAYVRIYLDIGPYRLLETRDPVRVAKALYRCPGVQHCDGVISALLYAVHALSIPVRLGLDRVARSQAFFWSVRHSLSGLECAVLLSKWLFSLVGRGGAAQLSDSEDRILRWVRCIVEEAWAAVDFEDDEPEFRSDPGSLGLAVLKIWARLFKGNTQWRFINMIGLSLEKYREMLIKSADGRLGIE</sequence>
<keyword evidence="6" id="KW-0539">Nucleus</keyword>
<gene>
    <name evidence="9" type="ORF">DNG_02951</name>
</gene>
<dbReference type="GO" id="GO:0000978">
    <property type="term" value="F:RNA polymerase II cis-regulatory region sequence-specific DNA binding"/>
    <property type="evidence" value="ECO:0007669"/>
    <property type="project" value="InterPro"/>
</dbReference>
<accession>A0AAE8MTC0</accession>
<dbReference type="PANTHER" id="PTHR40626:SF10">
    <property type="entry name" value="C2H2-TYPE DOMAIN-CONTAINING PROTEIN"/>
    <property type="match status" value="1"/>
</dbReference>
<evidence type="ECO:0000259" key="8">
    <source>
        <dbReference type="Pfam" id="PF04082"/>
    </source>
</evidence>
<feature type="domain" description="Xylanolytic transcriptional activator regulatory" evidence="8">
    <location>
        <begin position="370"/>
        <end position="648"/>
    </location>
</feature>
<evidence type="ECO:0000256" key="7">
    <source>
        <dbReference type="SAM" id="MobiDB-lite"/>
    </source>
</evidence>
<dbReference type="CDD" id="cd12148">
    <property type="entry name" value="fungal_TF_MHR"/>
    <property type="match status" value="1"/>
</dbReference>
<feature type="region of interest" description="Disordered" evidence="7">
    <location>
        <begin position="269"/>
        <end position="321"/>
    </location>
</feature>
<keyword evidence="10" id="KW-1185">Reference proteome</keyword>
<evidence type="ECO:0000256" key="3">
    <source>
        <dbReference type="ARBA" id="ARBA00022737"/>
    </source>
</evidence>
<evidence type="ECO:0000256" key="5">
    <source>
        <dbReference type="ARBA" id="ARBA00022833"/>
    </source>
</evidence>
<dbReference type="CDD" id="cd05233">
    <property type="entry name" value="SDR_c"/>
    <property type="match status" value="1"/>
</dbReference>
<dbReference type="GO" id="GO:0000981">
    <property type="term" value="F:DNA-binding transcription factor activity, RNA polymerase II-specific"/>
    <property type="evidence" value="ECO:0007669"/>
    <property type="project" value="InterPro"/>
</dbReference>
<protein>
    <submittedName>
        <fullName evidence="9">Related to regulatory protein amdA</fullName>
    </submittedName>
</protein>